<keyword evidence="6" id="KW-0391">Immunity</keyword>
<keyword evidence="8" id="KW-1133">Transmembrane helix</keyword>
<dbReference type="GO" id="GO:0045087">
    <property type="term" value="P:innate immune response"/>
    <property type="evidence" value="ECO:0007669"/>
    <property type="project" value="UniProtKB-KW"/>
</dbReference>
<comment type="subcellular location">
    <subcellularLocation>
        <location evidence="1">Secreted</location>
    </subcellularLocation>
</comment>
<evidence type="ECO:0000256" key="6">
    <source>
        <dbReference type="ARBA" id="ARBA00022859"/>
    </source>
</evidence>
<evidence type="ECO:0000256" key="3">
    <source>
        <dbReference type="ARBA" id="ARBA00022525"/>
    </source>
</evidence>
<organism evidence="9 10">
    <name type="scientific">Drosophila erecta</name>
    <name type="common">Fruit fly</name>
    <dbReference type="NCBI Taxonomy" id="7220"/>
    <lineage>
        <taxon>Eukaryota</taxon>
        <taxon>Metazoa</taxon>
        <taxon>Ecdysozoa</taxon>
        <taxon>Arthropoda</taxon>
        <taxon>Hexapoda</taxon>
        <taxon>Insecta</taxon>
        <taxon>Pterygota</taxon>
        <taxon>Neoptera</taxon>
        <taxon>Endopterygota</taxon>
        <taxon>Diptera</taxon>
        <taxon>Brachycera</taxon>
        <taxon>Muscomorpha</taxon>
        <taxon>Ephydroidea</taxon>
        <taxon>Drosophilidae</taxon>
        <taxon>Drosophila</taxon>
        <taxon>Sophophora</taxon>
    </lineage>
</organism>
<keyword evidence="10" id="KW-1185">Reference proteome</keyword>
<comment type="similarity">
    <text evidence="2">Belongs to the bomanin family.</text>
</comment>
<name>B3NMQ7_DROER</name>
<evidence type="ECO:0000256" key="8">
    <source>
        <dbReference type="SAM" id="Phobius"/>
    </source>
</evidence>
<evidence type="ECO:0000256" key="7">
    <source>
        <dbReference type="ARBA" id="ARBA00023157"/>
    </source>
</evidence>
<evidence type="ECO:0000313" key="9">
    <source>
        <dbReference type="EMBL" id="EDV55061.2"/>
    </source>
</evidence>
<dbReference type="EMBL" id="CH954179">
    <property type="protein sequence ID" value="EDV55061.2"/>
    <property type="molecule type" value="Genomic_DNA"/>
</dbReference>
<feature type="transmembrane region" description="Helical" evidence="8">
    <location>
        <begin position="35"/>
        <end position="53"/>
    </location>
</feature>
<reference evidence="9 10" key="1">
    <citation type="journal article" date="2007" name="Nature">
        <title>Evolution of genes and genomes on the Drosophila phylogeny.</title>
        <authorList>
            <consortium name="Drosophila 12 Genomes Consortium"/>
            <person name="Clark A.G."/>
            <person name="Eisen M.B."/>
            <person name="Smith D.R."/>
            <person name="Bergman C.M."/>
            <person name="Oliver B."/>
            <person name="Markow T.A."/>
            <person name="Kaufman T.C."/>
            <person name="Kellis M."/>
            <person name="Gelbart W."/>
            <person name="Iyer V.N."/>
            <person name="Pollard D.A."/>
            <person name="Sackton T.B."/>
            <person name="Larracuente A.M."/>
            <person name="Singh N.D."/>
            <person name="Abad J.P."/>
            <person name="Abt D.N."/>
            <person name="Adryan B."/>
            <person name="Aguade M."/>
            <person name="Akashi H."/>
            <person name="Anderson W.W."/>
            <person name="Aquadro C.F."/>
            <person name="Ardell D.H."/>
            <person name="Arguello R."/>
            <person name="Artieri C.G."/>
            <person name="Barbash D.A."/>
            <person name="Barker D."/>
            <person name="Barsanti P."/>
            <person name="Batterham P."/>
            <person name="Batzoglou S."/>
            <person name="Begun D."/>
            <person name="Bhutkar A."/>
            <person name="Blanco E."/>
            <person name="Bosak S.A."/>
            <person name="Bradley R.K."/>
            <person name="Brand A.D."/>
            <person name="Brent M.R."/>
            <person name="Brooks A.N."/>
            <person name="Brown R.H."/>
            <person name="Butlin R.K."/>
            <person name="Caggese C."/>
            <person name="Calvi B.R."/>
            <person name="Bernardo de Carvalho A."/>
            <person name="Caspi A."/>
            <person name="Castrezana S."/>
            <person name="Celniker S.E."/>
            <person name="Chang J.L."/>
            <person name="Chapple C."/>
            <person name="Chatterji S."/>
            <person name="Chinwalla A."/>
            <person name="Civetta A."/>
            <person name="Clifton S.W."/>
            <person name="Comeron J.M."/>
            <person name="Costello J.C."/>
            <person name="Coyne J.A."/>
            <person name="Daub J."/>
            <person name="David R.G."/>
            <person name="Delcher A.L."/>
            <person name="Delehaunty K."/>
            <person name="Do C.B."/>
            <person name="Ebling H."/>
            <person name="Edwards K."/>
            <person name="Eickbush T."/>
            <person name="Evans J.D."/>
            <person name="Filipski A."/>
            <person name="Findeiss S."/>
            <person name="Freyhult E."/>
            <person name="Fulton L."/>
            <person name="Fulton R."/>
            <person name="Garcia A.C."/>
            <person name="Gardiner A."/>
            <person name="Garfield D.A."/>
            <person name="Garvin B.E."/>
            <person name="Gibson G."/>
            <person name="Gilbert D."/>
            <person name="Gnerre S."/>
            <person name="Godfrey J."/>
            <person name="Good R."/>
            <person name="Gotea V."/>
            <person name="Gravely B."/>
            <person name="Greenberg A.J."/>
            <person name="Griffiths-Jones S."/>
            <person name="Gross S."/>
            <person name="Guigo R."/>
            <person name="Gustafson E.A."/>
            <person name="Haerty W."/>
            <person name="Hahn M.W."/>
            <person name="Halligan D.L."/>
            <person name="Halpern A.L."/>
            <person name="Halter G.M."/>
            <person name="Han M.V."/>
            <person name="Heger A."/>
            <person name="Hillier L."/>
            <person name="Hinrichs A.S."/>
            <person name="Holmes I."/>
            <person name="Hoskins R.A."/>
            <person name="Hubisz M.J."/>
            <person name="Hultmark D."/>
            <person name="Huntley M.A."/>
            <person name="Jaffe D.B."/>
            <person name="Jagadeeshan S."/>
            <person name="Jeck W.R."/>
            <person name="Johnson J."/>
            <person name="Jones C.D."/>
            <person name="Jordan W.C."/>
            <person name="Karpen G.H."/>
            <person name="Kataoka E."/>
            <person name="Keightley P.D."/>
            <person name="Kheradpour P."/>
            <person name="Kirkness E.F."/>
            <person name="Koerich L.B."/>
            <person name="Kristiansen K."/>
            <person name="Kudrna D."/>
            <person name="Kulathinal R.J."/>
            <person name="Kumar S."/>
            <person name="Kwok R."/>
            <person name="Lander E."/>
            <person name="Langley C.H."/>
            <person name="Lapoint R."/>
            <person name="Lazzaro B.P."/>
            <person name="Lee S.J."/>
            <person name="Levesque L."/>
            <person name="Li R."/>
            <person name="Lin C.F."/>
            <person name="Lin M.F."/>
            <person name="Lindblad-Toh K."/>
            <person name="Llopart A."/>
            <person name="Long M."/>
            <person name="Low L."/>
            <person name="Lozovsky E."/>
            <person name="Lu J."/>
            <person name="Luo M."/>
            <person name="Machado C.A."/>
            <person name="Makalowski W."/>
            <person name="Marzo M."/>
            <person name="Matsuda M."/>
            <person name="Matzkin L."/>
            <person name="McAllister B."/>
            <person name="McBride C.S."/>
            <person name="McKernan B."/>
            <person name="McKernan K."/>
            <person name="Mendez-Lago M."/>
            <person name="Minx P."/>
            <person name="Mollenhauer M.U."/>
            <person name="Montooth K."/>
            <person name="Mount S.M."/>
            <person name="Mu X."/>
            <person name="Myers E."/>
            <person name="Negre B."/>
            <person name="Newfeld S."/>
            <person name="Nielsen R."/>
            <person name="Noor M.A."/>
            <person name="O'Grady P."/>
            <person name="Pachter L."/>
            <person name="Papaceit M."/>
            <person name="Parisi M.J."/>
            <person name="Parisi M."/>
            <person name="Parts L."/>
            <person name="Pedersen J.S."/>
            <person name="Pesole G."/>
            <person name="Phillippy A.M."/>
            <person name="Ponting C.P."/>
            <person name="Pop M."/>
            <person name="Porcelli D."/>
            <person name="Powell J.R."/>
            <person name="Prohaska S."/>
            <person name="Pruitt K."/>
            <person name="Puig M."/>
            <person name="Quesneville H."/>
            <person name="Ram K.R."/>
            <person name="Rand D."/>
            <person name="Rasmussen M.D."/>
            <person name="Reed L.K."/>
            <person name="Reenan R."/>
            <person name="Reily A."/>
            <person name="Remington K.A."/>
            <person name="Rieger T.T."/>
            <person name="Ritchie M.G."/>
            <person name="Robin C."/>
            <person name="Rogers Y.H."/>
            <person name="Rohde C."/>
            <person name="Rozas J."/>
            <person name="Rubenfield M.J."/>
            <person name="Ruiz A."/>
            <person name="Russo S."/>
            <person name="Salzberg S.L."/>
            <person name="Sanchez-Gracia A."/>
            <person name="Saranga D.J."/>
            <person name="Sato H."/>
            <person name="Schaeffer S.W."/>
            <person name="Schatz M.C."/>
            <person name="Schlenke T."/>
            <person name="Schwartz R."/>
            <person name="Segarra C."/>
            <person name="Singh R.S."/>
            <person name="Sirot L."/>
            <person name="Sirota M."/>
            <person name="Sisneros N.B."/>
            <person name="Smith C.D."/>
            <person name="Smith T.F."/>
            <person name="Spieth J."/>
            <person name="Stage D.E."/>
            <person name="Stark A."/>
            <person name="Stephan W."/>
            <person name="Strausberg R.L."/>
            <person name="Strempel S."/>
            <person name="Sturgill D."/>
            <person name="Sutton G."/>
            <person name="Sutton G.G."/>
            <person name="Tao W."/>
            <person name="Teichmann S."/>
            <person name="Tobari Y.N."/>
            <person name="Tomimura Y."/>
            <person name="Tsolas J.M."/>
            <person name="Valente V.L."/>
            <person name="Venter E."/>
            <person name="Venter J.C."/>
            <person name="Vicario S."/>
            <person name="Vieira F.G."/>
            <person name="Vilella A.J."/>
            <person name="Villasante A."/>
            <person name="Walenz B."/>
            <person name="Wang J."/>
            <person name="Wasserman M."/>
            <person name="Watts T."/>
            <person name="Wilson D."/>
            <person name="Wilson R.K."/>
            <person name="Wing R.A."/>
            <person name="Wolfner M.F."/>
            <person name="Wong A."/>
            <person name="Wong G.K."/>
            <person name="Wu C.I."/>
            <person name="Wu G."/>
            <person name="Yamamoto D."/>
            <person name="Yang H.P."/>
            <person name="Yang S.P."/>
            <person name="Yorke J.A."/>
            <person name="Yoshida K."/>
            <person name="Zdobnov E."/>
            <person name="Zhang P."/>
            <person name="Zhang Y."/>
            <person name="Zimin A.V."/>
            <person name="Baldwin J."/>
            <person name="Abdouelleil A."/>
            <person name="Abdulkadir J."/>
            <person name="Abebe A."/>
            <person name="Abera B."/>
            <person name="Abreu J."/>
            <person name="Acer S.C."/>
            <person name="Aftuck L."/>
            <person name="Alexander A."/>
            <person name="An P."/>
            <person name="Anderson E."/>
            <person name="Anderson S."/>
            <person name="Arachi H."/>
            <person name="Azer M."/>
            <person name="Bachantsang P."/>
            <person name="Barry A."/>
            <person name="Bayul T."/>
            <person name="Berlin A."/>
            <person name="Bessette D."/>
            <person name="Bloom T."/>
            <person name="Blye J."/>
            <person name="Boguslavskiy L."/>
            <person name="Bonnet C."/>
            <person name="Boukhgalter B."/>
            <person name="Bourzgui I."/>
            <person name="Brown A."/>
            <person name="Cahill P."/>
            <person name="Channer S."/>
            <person name="Cheshatsang Y."/>
            <person name="Chuda L."/>
            <person name="Citroen M."/>
            <person name="Collymore A."/>
            <person name="Cooke P."/>
            <person name="Costello M."/>
            <person name="D'Aco K."/>
            <person name="Daza R."/>
            <person name="De Haan G."/>
            <person name="DeGray S."/>
            <person name="DeMaso C."/>
            <person name="Dhargay N."/>
            <person name="Dooley K."/>
            <person name="Dooley E."/>
            <person name="Doricent M."/>
            <person name="Dorje P."/>
            <person name="Dorjee K."/>
            <person name="Dupes A."/>
            <person name="Elong R."/>
            <person name="Falk J."/>
            <person name="Farina A."/>
            <person name="Faro S."/>
            <person name="Ferguson D."/>
            <person name="Fisher S."/>
            <person name="Foley C.D."/>
            <person name="Franke A."/>
            <person name="Friedrich D."/>
            <person name="Gadbois L."/>
            <person name="Gearin G."/>
            <person name="Gearin C.R."/>
            <person name="Giannoukos G."/>
            <person name="Goode T."/>
            <person name="Graham J."/>
            <person name="Grandbois E."/>
            <person name="Grewal S."/>
            <person name="Gyaltsen K."/>
            <person name="Hafez N."/>
            <person name="Hagos B."/>
            <person name="Hall J."/>
            <person name="Henson C."/>
            <person name="Hollinger A."/>
            <person name="Honan T."/>
            <person name="Huard M.D."/>
            <person name="Hughes L."/>
            <person name="Hurhula B."/>
            <person name="Husby M.E."/>
            <person name="Kamat A."/>
            <person name="Kanga B."/>
            <person name="Kashin S."/>
            <person name="Khazanovich D."/>
            <person name="Kisner P."/>
            <person name="Lance K."/>
            <person name="Lara M."/>
            <person name="Lee W."/>
            <person name="Lennon N."/>
            <person name="Letendre F."/>
            <person name="LeVine R."/>
            <person name="Lipovsky A."/>
            <person name="Liu X."/>
            <person name="Liu J."/>
            <person name="Liu S."/>
            <person name="Lokyitsang T."/>
            <person name="Lokyitsang Y."/>
            <person name="Lubonja R."/>
            <person name="Lui A."/>
            <person name="MacDonald P."/>
            <person name="Magnisalis V."/>
            <person name="Maru K."/>
            <person name="Matthews C."/>
            <person name="McCusker W."/>
            <person name="McDonough S."/>
            <person name="Mehta T."/>
            <person name="Meldrim J."/>
            <person name="Meneus L."/>
            <person name="Mihai O."/>
            <person name="Mihalev A."/>
            <person name="Mihova T."/>
            <person name="Mittelman R."/>
            <person name="Mlenga V."/>
            <person name="Montmayeur A."/>
            <person name="Mulrain L."/>
            <person name="Navidi A."/>
            <person name="Naylor J."/>
            <person name="Negash T."/>
            <person name="Nguyen T."/>
            <person name="Nguyen N."/>
            <person name="Nicol R."/>
            <person name="Norbu C."/>
            <person name="Norbu N."/>
            <person name="Novod N."/>
            <person name="O'Neill B."/>
            <person name="Osman S."/>
            <person name="Markiewicz E."/>
            <person name="Oyono O.L."/>
            <person name="Patti C."/>
            <person name="Phunkhang P."/>
            <person name="Pierre F."/>
            <person name="Priest M."/>
            <person name="Raghuraman S."/>
            <person name="Rege F."/>
            <person name="Reyes R."/>
            <person name="Rise C."/>
            <person name="Rogov P."/>
            <person name="Ross K."/>
            <person name="Ryan E."/>
            <person name="Settipalli S."/>
            <person name="Shea T."/>
            <person name="Sherpa N."/>
            <person name="Shi L."/>
            <person name="Shih D."/>
            <person name="Sparrow T."/>
            <person name="Spaulding J."/>
            <person name="Stalker J."/>
            <person name="Stange-Thomann N."/>
            <person name="Stavropoulos S."/>
            <person name="Stone C."/>
            <person name="Strader C."/>
            <person name="Tesfaye S."/>
            <person name="Thomson T."/>
            <person name="Thoulutsang Y."/>
            <person name="Thoulutsang D."/>
            <person name="Topham K."/>
            <person name="Topping I."/>
            <person name="Tsamla T."/>
            <person name="Vassiliev H."/>
            <person name="Vo A."/>
            <person name="Wangchuk T."/>
            <person name="Wangdi T."/>
            <person name="Weiand M."/>
            <person name="Wilkinson J."/>
            <person name="Wilson A."/>
            <person name="Yadav S."/>
            <person name="Young G."/>
            <person name="Yu Q."/>
            <person name="Zembek L."/>
            <person name="Zhong D."/>
            <person name="Zimmer A."/>
            <person name="Zwirko Z."/>
            <person name="Jaffe D.B."/>
            <person name="Alvarez P."/>
            <person name="Brockman W."/>
            <person name="Butler J."/>
            <person name="Chin C."/>
            <person name="Gnerre S."/>
            <person name="Grabherr M."/>
            <person name="Kleber M."/>
            <person name="Mauceli E."/>
            <person name="MacCallum I."/>
        </authorList>
    </citation>
    <scope>NUCLEOTIDE SEQUENCE [LARGE SCALE GENOMIC DNA]</scope>
    <source>
        <strain evidence="9 10">TSC#14021-0224.01</strain>
    </source>
</reference>
<dbReference type="GO" id="GO:0019732">
    <property type="term" value="P:antifungal humoral response"/>
    <property type="evidence" value="ECO:0007669"/>
    <property type="project" value="EnsemblMetazoa"/>
</dbReference>
<dbReference type="GO" id="GO:0010046">
    <property type="term" value="P:response to mycotoxin"/>
    <property type="evidence" value="ECO:0007669"/>
    <property type="project" value="EnsemblMetazoa"/>
</dbReference>
<accession>B3NMQ7</accession>
<keyword evidence="5" id="KW-0732">Signal</keyword>
<dbReference type="GO" id="GO:0005576">
    <property type="term" value="C:extracellular region"/>
    <property type="evidence" value="ECO:0007669"/>
    <property type="project" value="UniProtKB-SubCell"/>
</dbReference>
<dbReference type="InterPro" id="IPR013172">
    <property type="entry name" value="Bomanin"/>
</dbReference>
<reference evidence="9 10" key="2">
    <citation type="journal article" date="2008" name="Bioinformatics">
        <title>Assembly reconciliation.</title>
        <authorList>
            <person name="Zimin A.V."/>
            <person name="Smith D.R."/>
            <person name="Sutton G."/>
            <person name="Yorke J.A."/>
        </authorList>
    </citation>
    <scope>NUCLEOTIDE SEQUENCE [LARGE SCALE GENOMIC DNA]</scope>
    <source>
        <strain evidence="9 10">TSC#14021-0224.01</strain>
    </source>
</reference>
<keyword evidence="4" id="KW-0399">Innate immunity</keyword>
<proteinExistence type="inferred from homology"/>
<sequence length="77" mass="8527">MQWRHNQGWTVHPSRLPSAFSIQNRRNQSRINMKFFSVVTVFVLGLLAVANAVPLSPDPGNVIINGDCKVCNVHGGK</sequence>
<dbReference type="HOGENOM" id="CLU_204809_0_0_1"/>
<evidence type="ECO:0000256" key="2">
    <source>
        <dbReference type="ARBA" id="ARBA00005379"/>
    </source>
</evidence>
<keyword evidence="8" id="KW-0472">Membrane</keyword>
<dbReference type="AlphaFoldDB" id="B3NMQ7"/>
<keyword evidence="7" id="KW-1015">Disulfide bond</keyword>
<evidence type="ECO:0000256" key="1">
    <source>
        <dbReference type="ARBA" id="ARBA00004613"/>
    </source>
</evidence>
<evidence type="ECO:0000256" key="5">
    <source>
        <dbReference type="ARBA" id="ARBA00022729"/>
    </source>
</evidence>
<dbReference type="OrthoDB" id="7805138at2759"/>
<evidence type="ECO:0000256" key="4">
    <source>
        <dbReference type="ARBA" id="ARBA00022588"/>
    </source>
</evidence>
<keyword evidence="8" id="KW-0812">Transmembrane</keyword>
<protein>
    <submittedName>
        <fullName evidence="9">Uncharacterized protein</fullName>
    </submittedName>
</protein>
<dbReference type="Pfam" id="PF08194">
    <property type="entry name" value="DIM"/>
    <property type="match status" value="1"/>
</dbReference>
<evidence type="ECO:0000313" key="10">
    <source>
        <dbReference type="Proteomes" id="UP000008711"/>
    </source>
</evidence>
<keyword evidence="3" id="KW-0964">Secreted</keyword>
<gene>
    <name evidence="9" type="primary">Dere\GG21874</name>
    <name evidence="9" type="synonym">dere_GLEANR_6650</name>
    <name evidence="9" type="synonym">GG21874</name>
    <name evidence="9" type="ORF">Dere_GG21874</name>
</gene>
<dbReference type="Proteomes" id="UP000008711">
    <property type="component" value="Unassembled WGS sequence"/>
</dbReference>